<accession>D6ZA70</accession>
<gene>
    <name evidence="3" type="ordered locus">Srot_0121</name>
</gene>
<dbReference type="RefSeq" id="WP_013137068.1">
    <property type="nucleotide sequence ID" value="NC_014168.1"/>
</dbReference>
<feature type="chain" id="PRO_5038608284" evidence="2">
    <location>
        <begin position="24"/>
        <end position="142"/>
    </location>
</feature>
<sequence>MMRHTALALPAALAGMFGFAAHAQAQPAIWSASSAHLNVSSAQYDDPDEDDTADDADDEDEAAPDRPGGNTHFPRNGITHDDDTVAPDDDDAAPDRPGAKTHFPRNATKLDNSGHPVTGQGPNKGTKPLNDTLDAAGGKHHC</sequence>
<evidence type="ECO:0000313" key="4">
    <source>
        <dbReference type="Proteomes" id="UP000002247"/>
    </source>
</evidence>
<dbReference type="OrthoDB" id="9954865at2"/>
<name>D6ZA70_SEGRD</name>
<organism evidence="3 4">
    <name type="scientific">Segniliparus rotundus (strain ATCC BAA-972 / CDC 1076 / CIP 108378 / DSM 44985 / JCM 13578)</name>
    <dbReference type="NCBI Taxonomy" id="640132"/>
    <lineage>
        <taxon>Bacteria</taxon>
        <taxon>Bacillati</taxon>
        <taxon>Actinomycetota</taxon>
        <taxon>Actinomycetes</taxon>
        <taxon>Mycobacteriales</taxon>
        <taxon>Segniliparaceae</taxon>
        <taxon>Segniliparus</taxon>
    </lineage>
</organism>
<dbReference type="STRING" id="640132.Srot_0121"/>
<keyword evidence="4" id="KW-1185">Reference proteome</keyword>
<dbReference type="AlphaFoldDB" id="D6ZA70"/>
<evidence type="ECO:0000256" key="1">
    <source>
        <dbReference type="SAM" id="MobiDB-lite"/>
    </source>
</evidence>
<proteinExistence type="predicted"/>
<dbReference type="EMBL" id="CP001958">
    <property type="protein sequence ID" value="ADG96612.1"/>
    <property type="molecule type" value="Genomic_DNA"/>
</dbReference>
<evidence type="ECO:0000313" key="3">
    <source>
        <dbReference type="EMBL" id="ADG96612.1"/>
    </source>
</evidence>
<feature type="signal peptide" evidence="2">
    <location>
        <begin position="1"/>
        <end position="23"/>
    </location>
</feature>
<feature type="compositionally biased region" description="Acidic residues" evidence="1">
    <location>
        <begin position="45"/>
        <end position="62"/>
    </location>
</feature>
<evidence type="ECO:0000256" key="2">
    <source>
        <dbReference type="SAM" id="SignalP"/>
    </source>
</evidence>
<dbReference type="HOGENOM" id="CLU_1814471_0_0_11"/>
<dbReference type="Proteomes" id="UP000002247">
    <property type="component" value="Chromosome"/>
</dbReference>
<dbReference type="KEGG" id="srt:Srot_0121"/>
<feature type="region of interest" description="Disordered" evidence="1">
    <location>
        <begin position="39"/>
        <end position="142"/>
    </location>
</feature>
<reference evidence="3 4" key="1">
    <citation type="journal article" date="2010" name="Stand. Genomic Sci.">
        <title>Complete genome sequence of Segniliparus rotundus type strain (CDC 1076).</title>
        <authorList>
            <person name="Sikorski J."/>
            <person name="Lapidus A."/>
            <person name="Copeland A."/>
            <person name="Misra M."/>
            <person name="Glavina Del Rio T."/>
            <person name="Nolan M."/>
            <person name="Lucas S."/>
            <person name="Chen F."/>
            <person name="Tice H."/>
            <person name="Cheng J.F."/>
            <person name="Jando M."/>
            <person name="Schneider S."/>
            <person name="Bruce D."/>
            <person name="Goodwin L."/>
            <person name="Pitluck S."/>
            <person name="Liolios K."/>
            <person name="Mikhailova N."/>
            <person name="Pati A."/>
            <person name="Ivanova N."/>
            <person name="Mavromatis K."/>
            <person name="Chen A."/>
            <person name="Palaniappan K."/>
            <person name="Chertkov O."/>
            <person name="Land M."/>
            <person name="Hauser L."/>
            <person name="Chang Y.J."/>
            <person name="Jeffries C.D."/>
            <person name="Brettin T."/>
            <person name="Detter J.C."/>
            <person name="Han C."/>
            <person name="Rohde M."/>
            <person name="Goker M."/>
            <person name="Bristow J."/>
            <person name="Eisen J.A."/>
            <person name="Markowitz V."/>
            <person name="Hugenholtz P."/>
            <person name="Kyrpides N.C."/>
            <person name="Klenk H.P."/>
        </authorList>
    </citation>
    <scope>NUCLEOTIDE SEQUENCE [LARGE SCALE GENOMIC DNA]</scope>
    <source>
        <strain evidence="4">ATCC BAA-972 / CDC 1076 / CIP 108378 / DSM 44985 / JCM 13578</strain>
    </source>
</reference>
<keyword evidence="2" id="KW-0732">Signal</keyword>
<protein>
    <submittedName>
        <fullName evidence="3">Uncharacterized protein</fullName>
    </submittedName>
</protein>